<organism evidence="2 3">
    <name type="scientific">Labrys wisconsinensis</name>
    <dbReference type="NCBI Taxonomy" id="425677"/>
    <lineage>
        <taxon>Bacteria</taxon>
        <taxon>Pseudomonadati</taxon>
        <taxon>Pseudomonadota</taxon>
        <taxon>Alphaproteobacteria</taxon>
        <taxon>Hyphomicrobiales</taxon>
        <taxon>Xanthobacteraceae</taxon>
        <taxon>Labrys</taxon>
    </lineage>
</organism>
<gene>
    <name evidence="2" type="ORF">QO011_006040</name>
</gene>
<sequence>MTSCATRGHWSPLHILAVVGGFVIWWPLGLAALAFCIWGGRVSRDQVREGFDRVKTEFGGFAREQRQTWSATGNAAFDDYRTETLRRLDEERRKLEEEGRAFAEFLRNLRRARDKEEFDRFMAERNAFRQGGPATNA</sequence>
<comment type="caution">
    <text evidence="2">The sequence shown here is derived from an EMBL/GenBank/DDBJ whole genome shotgun (WGS) entry which is preliminary data.</text>
</comment>
<keyword evidence="3" id="KW-1185">Reference proteome</keyword>
<proteinExistence type="predicted"/>
<dbReference type="EMBL" id="JAUSVX010000014">
    <property type="protein sequence ID" value="MDQ0473007.1"/>
    <property type="molecule type" value="Genomic_DNA"/>
</dbReference>
<evidence type="ECO:0000313" key="2">
    <source>
        <dbReference type="EMBL" id="MDQ0473007.1"/>
    </source>
</evidence>
<evidence type="ECO:0008006" key="4">
    <source>
        <dbReference type="Google" id="ProtNLM"/>
    </source>
</evidence>
<keyword evidence="1" id="KW-1133">Transmembrane helix</keyword>
<protein>
    <recommendedName>
        <fullName evidence="4">DUF2852 domain-containing protein</fullName>
    </recommendedName>
</protein>
<dbReference type="Proteomes" id="UP001242480">
    <property type="component" value="Unassembled WGS sequence"/>
</dbReference>
<reference evidence="2 3" key="1">
    <citation type="submission" date="2023-07" db="EMBL/GenBank/DDBJ databases">
        <title>Genomic Encyclopedia of Type Strains, Phase IV (KMG-IV): sequencing the most valuable type-strain genomes for metagenomic binning, comparative biology and taxonomic classification.</title>
        <authorList>
            <person name="Goeker M."/>
        </authorList>
    </citation>
    <scope>NUCLEOTIDE SEQUENCE [LARGE SCALE GENOMIC DNA]</scope>
    <source>
        <strain evidence="2 3">DSM 19619</strain>
    </source>
</reference>
<dbReference type="InterPro" id="IPR021273">
    <property type="entry name" value="DUF2852"/>
</dbReference>
<keyword evidence="1" id="KW-0472">Membrane</keyword>
<accession>A0ABU0JFE0</accession>
<evidence type="ECO:0000256" key="1">
    <source>
        <dbReference type="SAM" id="Phobius"/>
    </source>
</evidence>
<evidence type="ECO:0000313" key="3">
    <source>
        <dbReference type="Proteomes" id="UP001242480"/>
    </source>
</evidence>
<keyword evidence="1" id="KW-0812">Transmembrane</keyword>
<name>A0ABU0JFE0_9HYPH</name>
<feature type="transmembrane region" description="Helical" evidence="1">
    <location>
        <begin position="15"/>
        <end position="38"/>
    </location>
</feature>
<dbReference type="Pfam" id="PF11014">
    <property type="entry name" value="DUF2852"/>
    <property type="match status" value="1"/>
</dbReference>
<dbReference type="RefSeq" id="WP_307280670.1">
    <property type="nucleotide sequence ID" value="NZ_JAUSVX010000014.1"/>
</dbReference>